<dbReference type="EMBL" id="KV453909">
    <property type="protein sequence ID" value="ODV82061.1"/>
    <property type="molecule type" value="Genomic_DNA"/>
</dbReference>
<reference evidence="3" key="1">
    <citation type="submission" date="2016-05" db="EMBL/GenBank/DDBJ databases">
        <title>Comparative genomics of biotechnologically important yeasts.</title>
        <authorList>
            <consortium name="DOE Joint Genome Institute"/>
            <person name="Riley R."/>
            <person name="Haridas S."/>
            <person name="Wolfe K.H."/>
            <person name="Lopes M.R."/>
            <person name="Hittinger C.T."/>
            <person name="Goker M."/>
            <person name="Salamov A."/>
            <person name="Wisecaver J."/>
            <person name="Long T.M."/>
            <person name="Aerts A.L."/>
            <person name="Barry K."/>
            <person name="Choi C."/>
            <person name="Clum A."/>
            <person name="Coughlan A.Y."/>
            <person name="Deshpande S."/>
            <person name="Douglass A.P."/>
            <person name="Hanson S.J."/>
            <person name="Klenk H.-P."/>
            <person name="Labutti K."/>
            <person name="Lapidus A."/>
            <person name="Lindquist E."/>
            <person name="Lipzen A."/>
            <person name="Meier-Kolthoff J.P."/>
            <person name="Ohm R.A."/>
            <person name="Otillar R.P."/>
            <person name="Pangilinan J."/>
            <person name="Peng Y."/>
            <person name="Rokas A."/>
            <person name="Rosa C.A."/>
            <person name="Scheuner C."/>
            <person name="Sibirny A.A."/>
            <person name="Slot J.C."/>
            <person name="Stielow J.B."/>
            <person name="Sun H."/>
            <person name="Kurtzman C.P."/>
            <person name="Blackwell M."/>
            <person name="Grigoriev I.V."/>
            <person name="Jeffries T.W."/>
        </authorList>
    </citation>
    <scope>NUCLEOTIDE SEQUENCE [LARGE SCALE GENOMIC DNA]</scope>
    <source>
        <strain evidence="3">NRRL Y-17324</strain>
    </source>
</reference>
<feature type="region of interest" description="Disordered" evidence="1">
    <location>
        <begin position="51"/>
        <end position="74"/>
    </location>
</feature>
<evidence type="ECO:0000313" key="2">
    <source>
        <dbReference type="EMBL" id="ODV82061.1"/>
    </source>
</evidence>
<keyword evidence="3" id="KW-1185">Reference proteome</keyword>
<proteinExistence type="predicted"/>
<protein>
    <submittedName>
        <fullName evidence="2">Uncharacterized protein</fullName>
    </submittedName>
</protein>
<dbReference type="RefSeq" id="XP_020067183.1">
    <property type="nucleotide sequence ID" value="XM_020206254.1"/>
</dbReference>
<dbReference type="GeneID" id="30980391"/>
<name>A0A1E4SRD3_9ASCO</name>
<accession>A0A1E4SRD3</accession>
<gene>
    <name evidence="2" type="ORF">CANTADRAFT_133120</name>
</gene>
<dbReference type="Proteomes" id="UP000094285">
    <property type="component" value="Unassembled WGS sequence"/>
</dbReference>
<evidence type="ECO:0000256" key="1">
    <source>
        <dbReference type="SAM" id="MobiDB-lite"/>
    </source>
</evidence>
<sequence length="98" mass="10675">MDSHRTPNLICIMPHTRSIHGAHLPIFRQTPAFAAVPPNCQQRVLQCRCQRQSRPPRSGNTTLAPSTPRHGALSRMASSCDPLISNILESGPATLLGQ</sequence>
<evidence type="ECO:0000313" key="3">
    <source>
        <dbReference type="Proteomes" id="UP000094285"/>
    </source>
</evidence>
<dbReference type="AlphaFoldDB" id="A0A1E4SRD3"/>
<organism evidence="2 3">
    <name type="scientific">Suhomyces tanzawaensis NRRL Y-17324</name>
    <dbReference type="NCBI Taxonomy" id="984487"/>
    <lineage>
        <taxon>Eukaryota</taxon>
        <taxon>Fungi</taxon>
        <taxon>Dikarya</taxon>
        <taxon>Ascomycota</taxon>
        <taxon>Saccharomycotina</taxon>
        <taxon>Pichiomycetes</taxon>
        <taxon>Debaryomycetaceae</taxon>
        <taxon>Suhomyces</taxon>
    </lineage>
</organism>